<dbReference type="Gene3D" id="3.60.10.10">
    <property type="entry name" value="Endonuclease/exonuclease/phosphatase"/>
    <property type="match status" value="1"/>
</dbReference>
<protein>
    <submittedName>
        <fullName evidence="1">Uncharacterized protein</fullName>
    </submittedName>
</protein>
<name>A0A9D4UGT5_ADICA</name>
<dbReference type="InterPro" id="IPR036691">
    <property type="entry name" value="Endo/exonu/phosph_ase_sf"/>
</dbReference>
<accession>A0A9D4UGT5</accession>
<dbReference type="Proteomes" id="UP000886520">
    <property type="component" value="Chromosome 17"/>
</dbReference>
<dbReference type="AlphaFoldDB" id="A0A9D4UGT5"/>
<dbReference type="EMBL" id="JABFUD020000017">
    <property type="protein sequence ID" value="KAI5067663.1"/>
    <property type="molecule type" value="Genomic_DNA"/>
</dbReference>
<reference evidence="1" key="1">
    <citation type="submission" date="2021-01" db="EMBL/GenBank/DDBJ databases">
        <title>Adiantum capillus-veneris genome.</title>
        <authorList>
            <person name="Fang Y."/>
            <person name="Liao Q."/>
        </authorList>
    </citation>
    <scope>NUCLEOTIDE SEQUENCE</scope>
    <source>
        <strain evidence="1">H3</strain>
        <tissue evidence="1">Leaf</tissue>
    </source>
</reference>
<evidence type="ECO:0000313" key="2">
    <source>
        <dbReference type="Proteomes" id="UP000886520"/>
    </source>
</evidence>
<organism evidence="1 2">
    <name type="scientific">Adiantum capillus-veneris</name>
    <name type="common">Maidenhair fern</name>
    <dbReference type="NCBI Taxonomy" id="13818"/>
    <lineage>
        <taxon>Eukaryota</taxon>
        <taxon>Viridiplantae</taxon>
        <taxon>Streptophyta</taxon>
        <taxon>Embryophyta</taxon>
        <taxon>Tracheophyta</taxon>
        <taxon>Polypodiopsida</taxon>
        <taxon>Polypodiidae</taxon>
        <taxon>Polypodiales</taxon>
        <taxon>Pteridineae</taxon>
        <taxon>Pteridaceae</taxon>
        <taxon>Vittarioideae</taxon>
        <taxon>Adiantum</taxon>
    </lineage>
</organism>
<gene>
    <name evidence="1" type="ORF">GOP47_0018191</name>
</gene>
<proteinExistence type="predicted"/>
<keyword evidence="2" id="KW-1185">Reference proteome</keyword>
<sequence length="169" mass="18795">MIEAPEDRLGGNEVTNHGSELATWENLCMSLRFSDVWHHEGFARERDSLLFTRSGRRIGGTNLSHIDRMYISDMLGDRGGSIGIMAGTCMSDHFLVVLVLAVGDRCFSQSLRIPQSVQIDESLAERVEEIWKLSQDSLGREPSVLQRASCISVPFSVESAAHTDSRDRA</sequence>
<evidence type="ECO:0000313" key="1">
    <source>
        <dbReference type="EMBL" id="KAI5067663.1"/>
    </source>
</evidence>
<comment type="caution">
    <text evidence="1">The sequence shown here is derived from an EMBL/GenBank/DDBJ whole genome shotgun (WGS) entry which is preliminary data.</text>
</comment>